<keyword evidence="2" id="KW-1185">Reference proteome</keyword>
<sequence length="227" mass="24496">MRFAPLRFYRRCAQRHLTVPVLHRLRRALLGMGALALVAACTDAAQLTPDSPRADLGDFSFGHNVVVAAGMQQAPFSRTVSEAEVEAALQAAMDARLGGYAGDKLYHIGIKVDAYSLALPGVPMVFTPKSLLVLSVNVWDDKENRKLTEKTKLITVFEGLSGETLVGSGLTRTKAQQLDVLSRNAAEKIEQFLRENGQWFGIAPIAPRGDEAADARAAVAVLAPEAQ</sequence>
<name>A0A1Y5RJM5_9RHOB</name>
<gene>
    <name evidence="1" type="ORF">AQS8620_00414</name>
</gene>
<organism evidence="1 2">
    <name type="scientific">Aquimixticola soesokkakensis</name>
    <dbReference type="NCBI Taxonomy" id="1519096"/>
    <lineage>
        <taxon>Bacteria</taxon>
        <taxon>Pseudomonadati</taxon>
        <taxon>Pseudomonadota</taxon>
        <taxon>Alphaproteobacteria</taxon>
        <taxon>Rhodobacterales</taxon>
        <taxon>Paracoccaceae</taxon>
        <taxon>Aquimixticola</taxon>
    </lineage>
</organism>
<protein>
    <submittedName>
        <fullName evidence="1">Uncharacterized protein</fullName>
    </submittedName>
</protein>
<reference evidence="1 2" key="1">
    <citation type="submission" date="2017-03" db="EMBL/GenBank/DDBJ databases">
        <authorList>
            <person name="Afonso C.L."/>
            <person name="Miller P.J."/>
            <person name="Scott M.A."/>
            <person name="Spackman E."/>
            <person name="Goraichik I."/>
            <person name="Dimitrov K.M."/>
            <person name="Suarez D.L."/>
            <person name="Swayne D.E."/>
        </authorList>
    </citation>
    <scope>NUCLEOTIDE SEQUENCE [LARGE SCALE GENOMIC DNA]</scope>
    <source>
        <strain evidence="1 2">CECT 8620</strain>
    </source>
</reference>
<evidence type="ECO:0000313" key="1">
    <source>
        <dbReference type="EMBL" id="SLN18887.1"/>
    </source>
</evidence>
<dbReference type="AlphaFoldDB" id="A0A1Y5RJM5"/>
<dbReference type="RefSeq" id="WP_234990349.1">
    <property type="nucleotide sequence ID" value="NZ_FWFS01000001.1"/>
</dbReference>
<accession>A0A1Y5RJM5</accession>
<proteinExistence type="predicted"/>
<dbReference type="Proteomes" id="UP000193862">
    <property type="component" value="Unassembled WGS sequence"/>
</dbReference>
<dbReference type="EMBL" id="FWFS01000001">
    <property type="protein sequence ID" value="SLN18887.1"/>
    <property type="molecule type" value="Genomic_DNA"/>
</dbReference>
<evidence type="ECO:0000313" key="2">
    <source>
        <dbReference type="Proteomes" id="UP000193862"/>
    </source>
</evidence>